<dbReference type="Proteomes" id="UP000647339">
    <property type="component" value="Unassembled WGS sequence"/>
</dbReference>
<name>A0ABQ1V6F8_9BACT</name>
<organism evidence="1 2">
    <name type="scientific">Echinicola rosea</name>
    <dbReference type="NCBI Taxonomy" id="1807691"/>
    <lineage>
        <taxon>Bacteria</taxon>
        <taxon>Pseudomonadati</taxon>
        <taxon>Bacteroidota</taxon>
        <taxon>Cytophagia</taxon>
        <taxon>Cytophagales</taxon>
        <taxon>Cyclobacteriaceae</taxon>
        <taxon>Echinicola</taxon>
    </lineage>
</organism>
<dbReference type="InterPro" id="IPR052960">
    <property type="entry name" value="GlcN6P_deaminase-like"/>
</dbReference>
<evidence type="ECO:0000313" key="2">
    <source>
        <dbReference type="Proteomes" id="UP000647339"/>
    </source>
</evidence>
<evidence type="ECO:0008006" key="3">
    <source>
        <dbReference type="Google" id="ProtNLM"/>
    </source>
</evidence>
<dbReference type="PANTHER" id="PTHR42892:SF1">
    <property type="entry name" value="GLUCOSAMINE-6-PHOSPHATE ISOMERASE"/>
    <property type="match status" value="1"/>
</dbReference>
<comment type="caution">
    <text evidence="1">The sequence shown here is derived from an EMBL/GenBank/DDBJ whole genome shotgun (WGS) entry which is preliminary data.</text>
</comment>
<evidence type="ECO:0000313" key="1">
    <source>
        <dbReference type="EMBL" id="GGF41166.1"/>
    </source>
</evidence>
<dbReference type="EMBL" id="BMIU01000017">
    <property type="protein sequence ID" value="GGF41166.1"/>
    <property type="molecule type" value="Genomic_DNA"/>
</dbReference>
<gene>
    <name evidence="1" type="ORF">GCM10011339_32120</name>
</gene>
<dbReference type="Gene3D" id="3.40.50.10320">
    <property type="entry name" value="LmbE-like"/>
    <property type="match status" value="1"/>
</dbReference>
<protein>
    <recommendedName>
        <fullName evidence="3">Glucosamine-6-phosphate deaminase</fullName>
    </recommendedName>
</protein>
<proteinExistence type="predicted"/>
<dbReference type="SUPFAM" id="SSF102588">
    <property type="entry name" value="LmbE-like"/>
    <property type="match status" value="1"/>
</dbReference>
<dbReference type="InterPro" id="IPR024078">
    <property type="entry name" value="LmbE-like_dom_sf"/>
</dbReference>
<dbReference type="SUPFAM" id="SSF100950">
    <property type="entry name" value="NagB/RpiA/CoA transferase-like"/>
    <property type="match status" value="1"/>
</dbReference>
<reference evidence="2" key="1">
    <citation type="journal article" date="2019" name="Int. J. Syst. Evol. Microbiol.">
        <title>The Global Catalogue of Microorganisms (GCM) 10K type strain sequencing project: providing services to taxonomists for standard genome sequencing and annotation.</title>
        <authorList>
            <consortium name="The Broad Institute Genomics Platform"/>
            <consortium name="The Broad Institute Genome Sequencing Center for Infectious Disease"/>
            <person name="Wu L."/>
            <person name="Ma J."/>
        </authorList>
    </citation>
    <scope>NUCLEOTIDE SEQUENCE [LARGE SCALE GENOMIC DNA]</scope>
    <source>
        <strain evidence="2">CGMCC 1.15407</strain>
    </source>
</reference>
<keyword evidence="2" id="KW-1185">Reference proteome</keyword>
<dbReference type="PANTHER" id="PTHR42892">
    <property type="entry name" value="GLUCOSAMINE-6-PHOSPHATE DEAMINASE-LIKE PROTEIN BT_0258-RELATED"/>
    <property type="match status" value="1"/>
</dbReference>
<sequence length="792" mass="90122">MPKDHFDHSINIKNNFNMLSNYPLSEVEECFLKESGVKEITTKIPYLTVDNFPKLGLLTACRFLEWAAHNPDGVISLPTGKTPEFFIKWTQFLLENWDSKKGKQIREQYGMSDLKKPVLKDLHFVQIDEFYPISSSQHNSFYHYVNKFYIDGFGLDPEKALLINSDDIPLAEGKHFSEIFPDLKVDLSLRFREASNKQEKLQQESIFLIDKWCGEYEQKIREKGGIGFFLGGIGPDGHIAFNTRGSDIFSTTRLTETNFETQAVAAGDLGGIEVSANRLVITIGLDSIVYNPEAVGIIIAAGEAKAQIVKDSLETDLTNIHPATVLQKLKNGRFYLTKGGASKLTDSINSYYKTGEWTQAKTEKSILELCKKLGKYASRLKLEDLKNDPYTSLIPNLSEKTVASVIQSTIDKLNRGIEKEENEVLLHTGPHHDDISLGILPHITNQLSEKTNEAHFSVLTSGFTAVTNTFVIDTLLYTKKLLDADQIQMVNYEDFFQTGYKLKMDKDVYHYLTNVASEDPEQQKRGLCHRVVRAVVEVFEVKNNQKLRETINDVISILKNSYDGEKNPPKIQKLKGMIREFEEELVWAHFGVKVRNVHHLRLGFYTGDIFTEQPDKKRDVEPIVEMFREINPTKISLTLDPEGSGPDTHYKVLQATAEAVRQWSKEKDLSDLRIIGYRNVWFKFEAAESNVIVPVSLGDLSVMEDSFANCYLSQVNASFPSYAHNGKFSTIAKRTWVNQLNDVQLLLGKDYFYQHDMAKVRASHGLIFFKDMNVEEFIAHARELEKSIEGMI</sequence>
<dbReference type="PROSITE" id="PS01161">
    <property type="entry name" value="GLC_GALNAC_ISOMERASE"/>
    <property type="match status" value="1"/>
</dbReference>
<accession>A0ABQ1V6F8</accession>
<dbReference type="InterPro" id="IPR018321">
    <property type="entry name" value="Glucosamine6P_isomerase_CS"/>
</dbReference>
<dbReference type="Gene3D" id="3.40.50.1360">
    <property type="match status" value="1"/>
</dbReference>
<dbReference type="InterPro" id="IPR037171">
    <property type="entry name" value="NagB/RpiA_transferase-like"/>
</dbReference>